<evidence type="ECO:0000256" key="3">
    <source>
        <dbReference type="ARBA" id="ARBA00022692"/>
    </source>
</evidence>
<protein>
    <recommendedName>
        <fullName evidence="8">Transporter</fullName>
    </recommendedName>
</protein>
<feature type="transmembrane region" description="Helical" evidence="9">
    <location>
        <begin position="12"/>
        <end position="30"/>
    </location>
</feature>
<feature type="binding site" evidence="6">
    <location>
        <position position="19"/>
    </location>
    <ligand>
        <name>Na(+)</name>
        <dbReference type="ChEBI" id="CHEBI:29101"/>
        <label>1</label>
    </ligand>
</feature>
<evidence type="ECO:0000313" key="12">
    <source>
        <dbReference type="Proteomes" id="UP000014760"/>
    </source>
</evidence>
<dbReference type="PROSITE" id="PS50267">
    <property type="entry name" value="NA_NEUROTRAN_SYMP_3"/>
    <property type="match status" value="1"/>
</dbReference>
<feature type="binding site" evidence="6">
    <location>
        <position position="369"/>
    </location>
    <ligand>
        <name>Na(+)</name>
        <dbReference type="ChEBI" id="CHEBI:29101"/>
        <label>1</label>
    </ligand>
</feature>
<feature type="binding site" evidence="6">
    <location>
        <position position="21"/>
    </location>
    <ligand>
        <name>Na(+)</name>
        <dbReference type="ChEBI" id="CHEBI:29101"/>
        <label>1</label>
    </ligand>
</feature>
<keyword evidence="2 8" id="KW-0813">Transport</keyword>
<evidence type="ECO:0000256" key="5">
    <source>
        <dbReference type="ARBA" id="ARBA00023136"/>
    </source>
</evidence>
<gene>
    <name evidence="10" type="ORF">CAPTEDRAFT_142937</name>
</gene>
<name>R7V9F1_CAPTE</name>
<feature type="binding site" evidence="6">
    <location>
        <position position="368"/>
    </location>
    <ligand>
        <name>Na(+)</name>
        <dbReference type="ChEBI" id="CHEBI:29101"/>
        <label>1</label>
    </ligand>
</feature>
<keyword evidence="5 9" id="KW-0472">Membrane</keyword>
<feature type="transmembrane region" description="Helical" evidence="9">
    <location>
        <begin position="91"/>
        <end position="113"/>
    </location>
</feature>
<dbReference type="Proteomes" id="UP000014760">
    <property type="component" value="Unassembled WGS sequence"/>
</dbReference>
<keyword evidence="6" id="KW-0479">Metal-binding</keyword>
<dbReference type="Pfam" id="PF00209">
    <property type="entry name" value="SNF"/>
    <property type="match status" value="1"/>
</dbReference>
<evidence type="ECO:0000256" key="4">
    <source>
        <dbReference type="ARBA" id="ARBA00022989"/>
    </source>
</evidence>
<evidence type="ECO:0000256" key="7">
    <source>
        <dbReference type="PIRSR" id="PIRSR600175-2"/>
    </source>
</evidence>
<dbReference type="EMBL" id="AMQN01004624">
    <property type="status" value="NOT_ANNOTATED_CDS"/>
    <property type="molecule type" value="Genomic_DNA"/>
</dbReference>
<keyword evidence="6" id="KW-0915">Sodium</keyword>
<dbReference type="GO" id="GO:0046872">
    <property type="term" value="F:metal ion binding"/>
    <property type="evidence" value="ECO:0007669"/>
    <property type="project" value="UniProtKB-KW"/>
</dbReference>
<sequence length="569" mass="64096">MPARQQWSKEVEFVLACVGNAVGLGNLWRFPYLCYDSGGGAFLIPYFIMLIVCGIPLLYMELAMGQYTRQGPVGALKKLCPFFQGAGMGTVMLSFLLCTYYNVILTWAMYYMFSVFTDPLPWSHCNNSWNSKMCWGDYSNSSIKPPNNSVSPSQEFYENHILQQTDGIEDQGSIIWQLALILLLSWVLVYLCLFKGVRWTGKAIYFIFCVVYFTAIFPYIIIITLLVKGLTLPGSEKGVEFFIKPRWELLKDPKVWVNAAAQNFNSIGIAFGSMVAFSSYNKRNNKILRDVLSICLLNSATSILAGFAIFSILGYIALNQGKEVSEVVSEGPGLVFIVYPEAFTSLNFPGSNILAFLFFFMLLCLAIDSQFASVEVVLTTLDDHFGVSLRRILKRKELVVLIVCAFAYLLGLPNITNGGIYFFKLIDTYSSGISLMLIAFFEVIAVAWGYGAHRLAKNIEEMTGSRPYLYFLICWFALSPLLISAIMIFNWIQYTPISYGDYEYPDWGIGIGWLLASLSLVCIPIGIVKAIWEAEGSNFFQVRSRLLVPNAISFFYTFFIVNHELILSQ</sequence>
<evidence type="ECO:0000256" key="1">
    <source>
        <dbReference type="ARBA" id="ARBA00004141"/>
    </source>
</evidence>
<keyword evidence="8" id="KW-0769">Symport</keyword>
<accession>R7V9F1</accession>
<dbReference type="PANTHER" id="PTHR11616">
    <property type="entry name" value="SODIUM/CHLORIDE DEPENDENT TRANSPORTER"/>
    <property type="match status" value="1"/>
</dbReference>
<feature type="transmembrane region" description="Helical" evidence="9">
    <location>
        <begin position="468"/>
        <end position="491"/>
    </location>
</feature>
<feature type="transmembrane region" description="Helical" evidence="9">
    <location>
        <begin position="255"/>
        <end position="279"/>
    </location>
</feature>
<feature type="binding site" evidence="6">
    <location>
        <position position="22"/>
    </location>
    <ligand>
        <name>Na(+)</name>
        <dbReference type="ChEBI" id="CHEBI:29101"/>
        <label>1</label>
    </ligand>
</feature>
<dbReference type="OrthoDB" id="6581954at2759"/>
<evidence type="ECO:0000313" key="10">
    <source>
        <dbReference type="EMBL" id="ELU15127.1"/>
    </source>
</evidence>
<feature type="disulfide bond" evidence="7">
    <location>
        <begin position="125"/>
        <end position="134"/>
    </location>
</feature>
<feature type="binding site" evidence="6">
    <location>
        <position position="266"/>
    </location>
    <ligand>
        <name>Na(+)</name>
        <dbReference type="ChEBI" id="CHEBI:29101"/>
        <label>1</label>
    </ligand>
</feature>
<dbReference type="AlphaFoldDB" id="R7V9F1"/>
<dbReference type="EnsemblMetazoa" id="CapteT142937">
    <property type="protein sequence ID" value="CapteP142937"/>
    <property type="gene ID" value="CapteG142937"/>
</dbReference>
<feature type="transmembrane region" description="Helical" evidence="9">
    <location>
        <begin position="544"/>
        <end position="561"/>
    </location>
</feature>
<keyword evidence="4 9" id="KW-1133">Transmembrane helix</keyword>
<feature type="transmembrane region" description="Helical" evidence="9">
    <location>
        <begin position="353"/>
        <end position="378"/>
    </location>
</feature>
<reference evidence="12" key="1">
    <citation type="submission" date="2012-12" db="EMBL/GenBank/DDBJ databases">
        <authorList>
            <person name="Hellsten U."/>
            <person name="Grimwood J."/>
            <person name="Chapman J.A."/>
            <person name="Shapiro H."/>
            <person name="Aerts A."/>
            <person name="Otillar R.P."/>
            <person name="Terry A.Y."/>
            <person name="Boore J.L."/>
            <person name="Simakov O."/>
            <person name="Marletaz F."/>
            <person name="Cho S.-J."/>
            <person name="Edsinger-Gonzales E."/>
            <person name="Havlak P."/>
            <person name="Kuo D.-H."/>
            <person name="Larsson T."/>
            <person name="Lv J."/>
            <person name="Arendt D."/>
            <person name="Savage R."/>
            <person name="Osoegawa K."/>
            <person name="de Jong P."/>
            <person name="Lindberg D.R."/>
            <person name="Seaver E.C."/>
            <person name="Weisblat D.A."/>
            <person name="Putnam N.H."/>
            <person name="Grigoriev I.V."/>
            <person name="Rokhsar D.S."/>
        </authorList>
    </citation>
    <scope>NUCLEOTIDE SEQUENCE</scope>
    <source>
        <strain evidence="12">I ESC-2004</strain>
    </source>
</reference>
<evidence type="ECO:0000256" key="9">
    <source>
        <dbReference type="SAM" id="Phobius"/>
    </source>
</evidence>
<dbReference type="GO" id="GO:0089718">
    <property type="term" value="P:amino acid import across plasma membrane"/>
    <property type="evidence" value="ECO:0007669"/>
    <property type="project" value="TreeGrafter"/>
</dbReference>
<feature type="binding site" evidence="6">
    <location>
        <position position="298"/>
    </location>
    <ligand>
        <name>Na(+)</name>
        <dbReference type="ChEBI" id="CHEBI:29101"/>
        <label>1</label>
    </ligand>
</feature>
<dbReference type="PRINTS" id="PR00176">
    <property type="entry name" value="NANEUSMPORT"/>
</dbReference>
<dbReference type="HOGENOM" id="CLU_006855_9_5_1"/>
<evidence type="ECO:0000256" key="6">
    <source>
        <dbReference type="PIRSR" id="PIRSR600175-1"/>
    </source>
</evidence>
<comment type="similarity">
    <text evidence="8">Belongs to the sodium:neurotransmitter symporter (SNF) (TC 2.A.22) family.</text>
</comment>
<keyword evidence="3 8" id="KW-0812">Transmembrane</keyword>
<dbReference type="OMA" id="SKMPYYE"/>
<feature type="transmembrane region" description="Helical" evidence="9">
    <location>
        <begin position="511"/>
        <end position="532"/>
    </location>
</feature>
<feature type="transmembrane region" description="Helical" evidence="9">
    <location>
        <begin position="174"/>
        <end position="193"/>
    </location>
</feature>
<evidence type="ECO:0000256" key="8">
    <source>
        <dbReference type="RuleBase" id="RU003732"/>
    </source>
</evidence>
<feature type="binding site" evidence="6">
    <location>
        <position position="26"/>
    </location>
    <ligand>
        <name>Na(+)</name>
        <dbReference type="ChEBI" id="CHEBI:29101"/>
        <label>1</label>
    </ligand>
</feature>
<dbReference type="GO" id="GO:0005886">
    <property type="term" value="C:plasma membrane"/>
    <property type="evidence" value="ECO:0007669"/>
    <property type="project" value="TreeGrafter"/>
</dbReference>
<proteinExistence type="inferred from homology"/>
<feature type="transmembrane region" description="Helical" evidence="9">
    <location>
        <begin position="291"/>
        <end position="318"/>
    </location>
</feature>
<feature type="transmembrane region" description="Helical" evidence="9">
    <location>
        <begin position="398"/>
        <end position="423"/>
    </location>
</feature>
<keyword evidence="12" id="KW-1185">Reference proteome</keyword>
<comment type="subcellular location">
    <subcellularLocation>
        <location evidence="1">Membrane</location>
        <topology evidence="1">Multi-pass membrane protein</topology>
    </subcellularLocation>
</comment>
<feature type="transmembrane region" description="Helical" evidence="9">
    <location>
        <begin position="429"/>
        <end position="448"/>
    </location>
</feature>
<dbReference type="PROSITE" id="PS00610">
    <property type="entry name" value="NA_NEUROTRAN_SYMP_1"/>
    <property type="match status" value="1"/>
</dbReference>
<organism evidence="10">
    <name type="scientific">Capitella teleta</name>
    <name type="common">Polychaete worm</name>
    <dbReference type="NCBI Taxonomy" id="283909"/>
    <lineage>
        <taxon>Eukaryota</taxon>
        <taxon>Metazoa</taxon>
        <taxon>Spiralia</taxon>
        <taxon>Lophotrochozoa</taxon>
        <taxon>Annelida</taxon>
        <taxon>Polychaeta</taxon>
        <taxon>Sedentaria</taxon>
        <taxon>Scolecida</taxon>
        <taxon>Capitellidae</taxon>
        <taxon>Capitella</taxon>
    </lineage>
</organism>
<dbReference type="EMBL" id="KB293995">
    <property type="protein sequence ID" value="ELU15127.1"/>
    <property type="molecule type" value="Genomic_DNA"/>
</dbReference>
<dbReference type="PANTHER" id="PTHR11616:SF303">
    <property type="entry name" value="SODIUM- AND CHLORIDE-DEPENDENT GABA TRANSPORTER INE"/>
    <property type="match status" value="1"/>
</dbReference>
<dbReference type="SUPFAM" id="SSF161070">
    <property type="entry name" value="SNF-like"/>
    <property type="match status" value="1"/>
</dbReference>
<dbReference type="InterPro" id="IPR000175">
    <property type="entry name" value="Na/ntran_symport"/>
</dbReference>
<feature type="transmembrane region" description="Helical" evidence="9">
    <location>
        <begin position="205"/>
        <end position="227"/>
    </location>
</feature>
<dbReference type="EMBL" id="AMQN01004623">
    <property type="status" value="NOT_ANNOTATED_CDS"/>
    <property type="molecule type" value="Genomic_DNA"/>
</dbReference>
<dbReference type="FunCoup" id="R7V9F1">
    <property type="interactions" value="19"/>
</dbReference>
<dbReference type="GO" id="GO:0005283">
    <property type="term" value="F:amino acid:sodium symporter activity"/>
    <property type="evidence" value="ECO:0007669"/>
    <property type="project" value="TreeGrafter"/>
</dbReference>
<reference evidence="11" key="3">
    <citation type="submission" date="2015-06" db="UniProtKB">
        <authorList>
            <consortium name="EnsemblMetazoa"/>
        </authorList>
    </citation>
    <scope>IDENTIFICATION</scope>
</reference>
<reference evidence="10 12" key="2">
    <citation type="journal article" date="2013" name="Nature">
        <title>Insights into bilaterian evolution from three spiralian genomes.</title>
        <authorList>
            <person name="Simakov O."/>
            <person name="Marletaz F."/>
            <person name="Cho S.J."/>
            <person name="Edsinger-Gonzales E."/>
            <person name="Havlak P."/>
            <person name="Hellsten U."/>
            <person name="Kuo D.H."/>
            <person name="Larsson T."/>
            <person name="Lv J."/>
            <person name="Arendt D."/>
            <person name="Savage R."/>
            <person name="Osoegawa K."/>
            <person name="de Jong P."/>
            <person name="Grimwood J."/>
            <person name="Chapman J.A."/>
            <person name="Shapiro H."/>
            <person name="Aerts A."/>
            <person name="Otillar R.P."/>
            <person name="Terry A.Y."/>
            <person name="Boore J.L."/>
            <person name="Grigoriev I.V."/>
            <person name="Lindberg D.R."/>
            <person name="Seaver E.C."/>
            <person name="Weisblat D.A."/>
            <person name="Putnam N.H."/>
            <person name="Rokhsar D.S."/>
        </authorList>
    </citation>
    <scope>NUCLEOTIDE SEQUENCE</scope>
    <source>
        <strain evidence="10 12">I ESC-2004</strain>
    </source>
</reference>
<keyword evidence="7" id="KW-1015">Disulfide bond</keyword>
<dbReference type="InterPro" id="IPR037272">
    <property type="entry name" value="SNS_sf"/>
</dbReference>
<evidence type="ECO:0000256" key="2">
    <source>
        <dbReference type="ARBA" id="ARBA00022448"/>
    </source>
</evidence>
<feature type="binding site" evidence="6">
    <location>
        <position position="365"/>
    </location>
    <ligand>
        <name>Na(+)</name>
        <dbReference type="ChEBI" id="CHEBI:29101"/>
        <label>1</label>
    </ligand>
</feature>
<dbReference type="NCBIfam" id="NF037979">
    <property type="entry name" value="Na_transp"/>
    <property type="match status" value="1"/>
</dbReference>
<evidence type="ECO:0000313" key="11">
    <source>
        <dbReference type="EnsemblMetazoa" id="CapteP142937"/>
    </source>
</evidence>
<feature type="transmembrane region" description="Helical" evidence="9">
    <location>
        <begin position="42"/>
        <end position="60"/>
    </location>
</feature>